<keyword evidence="1" id="KW-0966">Cell projection</keyword>
<evidence type="ECO:0000313" key="2">
    <source>
        <dbReference type="Proteomes" id="UP000579281"/>
    </source>
</evidence>
<dbReference type="RefSeq" id="WP_184311016.1">
    <property type="nucleotide sequence ID" value="NZ_JACHEN010000015.1"/>
</dbReference>
<accession>A0A841KSV5</accession>
<dbReference type="Proteomes" id="UP000579281">
    <property type="component" value="Unassembled WGS sequence"/>
</dbReference>
<keyword evidence="1" id="KW-0969">Cilium</keyword>
<comment type="caution">
    <text evidence="1">The sequence shown here is derived from an EMBL/GenBank/DDBJ whole genome shotgun (WGS) entry which is preliminary data.</text>
</comment>
<protein>
    <submittedName>
        <fullName evidence="1">Flagellar protein FlbD</fullName>
    </submittedName>
</protein>
<proteinExistence type="predicted"/>
<dbReference type="Pfam" id="PF06289">
    <property type="entry name" value="FlbD"/>
    <property type="match status" value="1"/>
</dbReference>
<dbReference type="PANTHER" id="PTHR39185">
    <property type="entry name" value="SWARMING MOTILITY PROTEIN SWRD"/>
    <property type="match status" value="1"/>
</dbReference>
<sequence>MIKVSRLSGESYIVNSELIEFIEATPDTVITLTTGKKVVVKENVEEIVQRAIEYKQKIFTKEVIIKSISGNEV</sequence>
<keyword evidence="2" id="KW-1185">Reference proteome</keyword>
<keyword evidence="1" id="KW-0282">Flagellum</keyword>
<organism evidence="1 2">
    <name type="scientific">Anaerosolibacter carboniphilus</name>
    <dbReference type="NCBI Taxonomy" id="1417629"/>
    <lineage>
        <taxon>Bacteria</taxon>
        <taxon>Bacillati</taxon>
        <taxon>Bacillota</taxon>
        <taxon>Clostridia</taxon>
        <taxon>Peptostreptococcales</taxon>
        <taxon>Thermotaleaceae</taxon>
        <taxon>Anaerosolibacter</taxon>
    </lineage>
</organism>
<dbReference type="InterPro" id="IPR009384">
    <property type="entry name" value="SwrD-like"/>
</dbReference>
<gene>
    <name evidence="1" type="ORF">HNQ80_002583</name>
</gene>
<dbReference type="PANTHER" id="PTHR39185:SF1">
    <property type="entry name" value="SWARMING MOTILITY PROTEIN SWRD"/>
    <property type="match status" value="1"/>
</dbReference>
<reference evidence="1 2" key="1">
    <citation type="submission" date="2020-08" db="EMBL/GenBank/DDBJ databases">
        <title>Genomic Encyclopedia of Type Strains, Phase IV (KMG-IV): sequencing the most valuable type-strain genomes for metagenomic binning, comparative biology and taxonomic classification.</title>
        <authorList>
            <person name="Goeker M."/>
        </authorList>
    </citation>
    <scope>NUCLEOTIDE SEQUENCE [LARGE SCALE GENOMIC DNA]</scope>
    <source>
        <strain evidence="1 2">DSM 103526</strain>
    </source>
</reference>
<name>A0A841KSV5_9FIRM</name>
<evidence type="ECO:0000313" key="1">
    <source>
        <dbReference type="EMBL" id="MBB6216481.1"/>
    </source>
</evidence>
<dbReference type="AlphaFoldDB" id="A0A841KSV5"/>
<dbReference type="EMBL" id="JACHEN010000015">
    <property type="protein sequence ID" value="MBB6216481.1"/>
    <property type="molecule type" value="Genomic_DNA"/>
</dbReference>